<dbReference type="Pfam" id="PF00076">
    <property type="entry name" value="RRM_1"/>
    <property type="match status" value="1"/>
</dbReference>
<dbReference type="SUPFAM" id="SSF54928">
    <property type="entry name" value="RNA-binding domain, RBD"/>
    <property type="match status" value="1"/>
</dbReference>
<dbReference type="InterPro" id="IPR000504">
    <property type="entry name" value="RRM_dom"/>
</dbReference>
<dbReference type="InterPro" id="IPR035979">
    <property type="entry name" value="RBD_domain_sf"/>
</dbReference>
<evidence type="ECO:0000259" key="6">
    <source>
        <dbReference type="PROSITE" id="PS50102"/>
    </source>
</evidence>
<evidence type="ECO:0000256" key="1">
    <source>
        <dbReference type="ARBA" id="ARBA00004604"/>
    </source>
</evidence>
<feature type="compositionally biased region" description="Polar residues" evidence="5">
    <location>
        <begin position="461"/>
        <end position="489"/>
    </location>
</feature>
<name>A0A8H3YGI9_9TREE</name>
<feature type="compositionally biased region" description="Basic and acidic residues" evidence="5">
    <location>
        <begin position="584"/>
        <end position="596"/>
    </location>
</feature>
<feature type="region of interest" description="Disordered" evidence="5">
    <location>
        <begin position="459"/>
        <end position="500"/>
    </location>
</feature>
<dbReference type="InterPro" id="IPR034138">
    <property type="entry name" value="NOP8_RRM"/>
</dbReference>
<keyword evidence="3" id="KW-0539">Nucleus</keyword>
<dbReference type="Proteomes" id="UP000620104">
    <property type="component" value="Unassembled WGS sequence"/>
</dbReference>
<dbReference type="SMART" id="SM00360">
    <property type="entry name" value="RRM"/>
    <property type="match status" value="1"/>
</dbReference>
<comment type="subcellular location">
    <subcellularLocation>
        <location evidence="1">Nucleus</location>
        <location evidence="1">Nucleolus</location>
    </subcellularLocation>
</comment>
<dbReference type="EMBL" id="BLZA01000030">
    <property type="protein sequence ID" value="GHJ88343.1"/>
    <property type="molecule type" value="Genomic_DNA"/>
</dbReference>
<dbReference type="PANTHER" id="PTHR48029:SF1">
    <property type="entry name" value="NUCLEOLAR PROTEIN 8"/>
    <property type="match status" value="1"/>
</dbReference>
<organism evidence="7 8">
    <name type="scientific">Naganishia liquefaciens</name>
    <dbReference type="NCBI Taxonomy" id="104408"/>
    <lineage>
        <taxon>Eukaryota</taxon>
        <taxon>Fungi</taxon>
        <taxon>Dikarya</taxon>
        <taxon>Basidiomycota</taxon>
        <taxon>Agaricomycotina</taxon>
        <taxon>Tremellomycetes</taxon>
        <taxon>Filobasidiales</taxon>
        <taxon>Filobasidiaceae</taxon>
        <taxon>Naganishia</taxon>
    </lineage>
</organism>
<feature type="compositionally biased region" description="Basic residues" evidence="5">
    <location>
        <begin position="772"/>
        <end position="784"/>
    </location>
</feature>
<evidence type="ECO:0000256" key="2">
    <source>
        <dbReference type="ARBA" id="ARBA00022884"/>
    </source>
</evidence>
<comment type="caution">
    <text evidence="7">The sequence shown here is derived from an EMBL/GenBank/DDBJ whole genome shotgun (WGS) entry which is preliminary data.</text>
</comment>
<feature type="domain" description="RRM" evidence="6">
    <location>
        <begin position="14"/>
        <end position="93"/>
    </location>
</feature>
<keyword evidence="8" id="KW-1185">Reference proteome</keyword>
<accession>A0A8H3YGI9</accession>
<sequence>MAIEQKAVQAPRAHRLHISGLTPQITPADLKERFQRFGDVQTVDAVGPDALGQPRNFVYMTINAKQQDLTKCINSMQNSIWRGAKLKIAPAKMSFEDRLATERLTEAERRATLDEKAVRKLRIKERKDRKRRLARAGGGRQSGDMRIMTLENWKTEGDIWRGKYWRLTPSQHLIRPIFTRPTHPLHMKPVSTASDDIEPVAKAGKVDPYAALGTLGKKTKKPRCLPPKRAMRMLLDPYRYGQMHLSGAILNITGSDNTSAAEGVWDFVYDDVRFDDIGSRTNPVMVSGKWIYHSQVDTVVSAELQQSDEEEVVEEVPGRRKRVAKQLEQIAASSTFPDTLTDVDSEPTAKKVKFVQPSNTPKRDISASNRKFALDDDDMPALDDDDIWGEEPSVTEHGGVSLFDTVPAALPIRKGPLKAVIIPAEVPSRKTSLTSPPDDLSDVDLDDTDALFGAAVGDATVTPSSPLFQAEKSTAKASTSHKPLASQPSSDDEAEQSASTGVGLSLTKFARAEKQKGMSVLQSLGIDFGKTEGVPEIEDVKEITFSDDEDTPTASKTMKPTMAWLYDDEEDEGDISPAVPRLRGGGDDASKDHDSDSSDSDTDSGTESDEDDSSSDDEDKADAQSVAVDKQGGKQSLKDMFAAHSEPTGFSLMAGLDLELDSDLEMDEANPFQAPSTKPQEPLDVATFAPVPTVDVNAVFNAASSTEPFFFATTGRPMAQKENLQEGWMGKITVGGMEKEEVEVQPFWKTETDEQMAQLWNEQKRELTQDYKKRHREAVKRQKRGMGGAGSSAANGGMDVD</sequence>
<gene>
    <name evidence="7" type="ORF">NliqN6_4745</name>
</gene>
<feature type="region of interest" description="Disordered" evidence="5">
    <location>
        <begin position="771"/>
        <end position="801"/>
    </location>
</feature>
<dbReference type="Gene3D" id="3.30.70.330">
    <property type="match status" value="1"/>
</dbReference>
<feature type="compositionally biased region" description="Low complexity" evidence="5">
    <location>
        <begin position="791"/>
        <end position="801"/>
    </location>
</feature>
<feature type="region of interest" description="Disordered" evidence="5">
    <location>
        <begin position="539"/>
        <end position="642"/>
    </location>
</feature>
<dbReference type="InterPro" id="IPR012677">
    <property type="entry name" value="Nucleotide-bd_a/b_plait_sf"/>
</dbReference>
<proteinExistence type="predicted"/>
<evidence type="ECO:0000313" key="8">
    <source>
        <dbReference type="Proteomes" id="UP000620104"/>
    </source>
</evidence>
<evidence type="ECO:0000256" key="4">
    <source>
        <dbReference type="PROSITE-ProRule" id="PRU00176"/>
    </source>
</evidence>
<evidence type="ECO:0000313" key="7">
    <source>
        <dbReference type="EMBL" id="GHJ88343.1"/>
    </source>
</evidence>
<dbReference type="GO" id="GO:0003723">
    <property type="term" value="F:RNA binding"/>
    <property type="evidence" value="ECO:0007669"/>
    <property type="project" value="UniProtKB-UniRule"/>
</dbReference>
<feature type="compositionally biased region" description="Acidic residues" evidence="5">
    <location>
        <begin position="597"/>
        <end position="620"/>
    </location>
</feature>
<evidence type="ECO:0000256" key="5">
    <source>
        <dbReference type="SAM" id="MobiDB-lite"/>
    </source>
</evidence>
<protein>
    <recommendedName>
        <fullName evidence="6">RRM domain-containing protein</fullName>
    </recommendedName>
</protein>
<reference evidence="7" key="1">
    <citation type="submission" date="2020-07" db="EMBL/GenBank/DDBJ databases">
        <title>Draft Genome Sequence of a Deep-Sea Yeast, Naganishia (Cryptococcus) liquefaciens strain N6.</title>
        <authorList>
            <person name="Han Y.W."/>
            <person name="Kajitani R."/>
            <person name="Morimoto H."/>
            <person name="Parhat M."/>
            <person name="Tsubouchi H."/>
            <person name="Bakenova O."/>
            <person name="Ogata M."/>
            <person name="Argunhan B."/>
            <person name="Aoki R."/>
            <person name="Kajiwara S."/>
            <person name="Itoh T."/>
            <person name="Iwasaki H."/>
        </authorList>
    </citation>
    <scope>NUCLEOTIDE SEQUENCE</scope>
    <source>
        <strain evidence="7">N6</strain>
    </source>
</reference>
<dbReference type="OrthoDB" id="21643at2759"/>
<keyword evidence="2 4" id="KW-0694">RNA-binding</keyword>
<dbReference type="CDD" id="cd12226">
    <property type="entry name" value="RRM_NOL8"/>
    <property type="match status" value="1"/>
</dbReference>
<dbReference type="AlphaFoldDB" id="A0A8H3YGI9"/>
<dbReference type="PANTHER" id="PTHR48029">
    <property type="entry name" value="NUCLEOLAR PROTEIN 8"/>
    <property type="match status" value="1"/>
</dbReference>
<dbReference type="PROSITE" id="PS50102">
    <property type="entry name" value="RRM"/>
    <property type="match status" value="1"/>
</dbReference>
<dbReference type="GO" id="GO:0005730">
    <property type="term" value="C:nucleolus"/>
    <property type="evidence" value="ECO:0007669"/>
    <property type="project" value="UniProtKB-SubCell"/>
</dbReference>
<evidence type="ECO:0000256" key="3">
    <source>
        <dbReference type="ARBA" id="ARBA00023242"/>
    </source>
</evidence>